<dbReference type="EC" id="5.4.2.11" evidence="2"/>
<dbReference type="PIRSF" id="PIRSF000709">
    <property type="entry name" value="6PFK_2-Ptase"/>
    <property type="match status" value="1"/>
</dbReference>
<dbReference type="Gene3D" id="3.40.50.1240">
    <property type="entry name" value="Phosphoglycerate mutase-like"/>
    <property type="match status" value="1"/>
</dbReference>
<evidence type="ECO:0000256" key="6">
    <source>
        <dbReference type="PIRSR" id="PIRSR613078-2"/>
    </source>
</evidence>
<reference evidence="7 8" key="1">
    <citation type="submission" date="2016-10" db="EMBL/GenBank/DDBJ databases">
        <authorList>
            <person name="de Groot N.N."/>
        </authorList>
    </citation>
    <scope>NUCLEOTIDE SEQUENCE [LARGE SCALE GENOMIC DNA]</scope>
    <source>
        <strain evidence="7 8">KH1P1</strain>
    </source>
</reference>
<organism evidence="7 8">
    <name type="scientific">[Clostridium] aminophilum</name>
    <dbReference type="NCBI Taxonomy" id="1526"/>
    <lineage>
        <taxon>Bacteria</taxon>
        <taxon>Bacillati</taxon>
        <taxon>Bacillota</taxon>
        <taxon>Clostridia</taxon>
        <taxon>Lachnospirales</taxon>
        <taxon>Lachnospiraceae</taxon>
    </lineage>
</organism>
<feature type="active site" description="Proton donor/acceptor" evidence="5">
    <location>
        <position position="88"/>
    </location>
</feature>
<feature type="binding site" evidence="6">
    <location>
        <begin position="8"/>
        <end position="15"/>
    </location>
    <ligand>
        <name>substrate</name>
    </ligand>
</feature>
<sequence>MGYLYFTRHGQTIWNAEDKICGATDIALTELGRKQAAELGKTIRAMMEKGEIRIDRILASPLSRASDTAEIISGQTGIPWAKEERLTEQNFGRFESTSPRNGAEFRAAKQNFIHSFDGGETMLHLSHRIYSVIDEIEQDTKETGRTTLIVAHNGISRVVRSYFEDMTNEEFSSFGIKNCQLLRFEFPEKRDIYGRAEN</sequence>
<feature type="binding site" evidence="6">
    <location>
        <position position="64"/>
    </location>
    <ligand>
        <name>substrate</name>
    </ligand>
</feature>
<dbReference type="RefSeq" id="WP_074649632.1">
    <property type="nucleotide sequence ID" value="NZ_FOIL01000025.1"/>
</dbReference>
<evidence type="ECO:0000313" key="7">
    <source>
        <dbReference type="EMBL" id="SET56868.1"/>
    </source>
</evidence>
<keyword evidence="4" id="KW-0413">Isomerase</keyword>
<evidence type="ECO:0000256" key="4">
    <source>
        <dbReference type="ARBA" id="ARBA00023235"/>
    </source>
</evidence>
<keyword evidence="8" id="KW-1185">Reference proteome</keyword>
<dbReference type="SUPFAM" id="SSF53254">
    <property type="entry name" value="Phosphoglycerate mutase-like"/>
    <property type="match status" value="1"/>
</dbReference>
<dbReference type="InterPro" id="IPR013078">
    <property type="entry name" value="His_Pase_superF_clade-1"/>
</dbReference>
<accession>A0A1I0FG21</accession>
<proteinExistence type="inferred from homology"/>
<evidence type="ECO:0000313" key="8">
    <source>
        <dbReference type="Proteomes" id="UP000199820"/>
    </source>
</evidence>
<dbReference type="SMART" id="SM00855">
    <property type="entry name" value="PGAM"/>
    <property type="match status" value="1"/>
</dbReference>
<dbReference type="Pfam" id="PF00300">
    <property type="entry name" value="His_Phos_1"/>
    <property type="match status" value="1"/>
</dbReference>
<protein>
    <recommendedName>
        <fullName evidence="2">phosphoglycerate mutase (2,3-diphosphoglycerate-dependent)</fullName>
        <ecNumber evidence="2">5.4.2.11</ecNumber>
    </recommendedName>
</protein>
<dbReference type="STRING" id="1526.SAMN02910262_01961"/>
<evidence type="ECO:0000256" key="2">
    <source>
        <dbReference type="ARBA" id="ARBA00012028"/>
    </source>
</evidence>
<feature type="active site" description="Tele-phosphohistidine intermediate" evidence="5">
    <location>
        <position position="9"/>
    </location>
</feature>
<keyword evidence="3" id="KW-0324">Glycolysis</keyword>
<dbReference type="PANTHER" id="PTHR11931">
    <property type="entry name" value="PHOSPHOGLYCERATE MUTASE"/>
    <property type="match status" value="1"/>
</dbReference>
<dbReference type="AlphaFoldDB" id="A0A1I0FG21"/>
<dbReference type="OrthoDB" id="9781415at2"/>
<evidence type="ECO:0000256" key="1">
    <source>
        <dbReference type="ARBA" id="ARBA00006717"/>
    </source>
</evidence>
<evidence type="ECO:0000256" key="3">
    <source>
        <dbReference type="ARBA" id="ARBA00023152"/>
    </source>
</evidence>
<dbReference type="EMBL" id="FOIL01000025">
    <property type="protein sequence ID" value="SET56868.1"/>
    <property type="molecule type" value="Genomic_DNA"/>
</dbReference>
<dbReference type="CDD" id="cd07067">
    <property type="entry name" value="HP_PGM_like"/>
    <property type="match status" value="1"/>
</dbReference>
<name>A0A1I0FG21_9FIRM</name>
<dbReference type="GO" id="GO:0006096">
    <property type="term" value="P:glycolytic process"/>
    <property type="evidence" value="ECO:0007669"/>
    <property type="project" value="UniProtKB-KW"/>
</dbReference>
<dbReference type="Proteomes" id="UP000199820">
    <property type="component" value="Unassembled WGS sequence"/>
</dbReference>
<evidence type="ECO:0000256" key="5">
    <source>
        <dbReference type="PIRSR" id="PIRSR613078-1"/>
    </source>
</evidence>
<dbReference type="InterPro" id="IPR005952">
    <property type="entry name" value="Phosphogly_mut1"/>
</dbReference>
<dbReference type="GO" id="GO:0004619">
    <property type="term" value="F:phosphoglycerate mutase activity"/>
    <property type="evidence" value="ECO:0007669"/>
    <property type="project" value="UniProtKB-EC"/>
</dbReference>
<comment type="similarity">
    <text evidence="1">Belongs to the phosphoglycerate mutase family. BPG-dependent PGAM subfamily.</text>
</comment>
<dbReference type="eggNOG" id="COG0406">
    <property type="taxonomic scope" value="Bacteria"/>
</dbReference>
<dbReference type="InterPro" id="IPR029033">
    <property type="entry name" value="His_PPase_superfam"/>
</dbReference>
<gene>
    <name evidence="7" type="ORF">SAMN04487771_102521</name>
</gene>